<dbReference type="Proteomes" id="UP001056120">
    <property type="component" value="Linkage Group LG12"/>
</dbReference>
<reference evidence="2" key="1">
    <citation type="journal article" date="2022" name="Mol. Ecol. Resour.">
        <title>The genomes of chicory, endive, great burdock and yacon provide insights into Asteraceae palaeo-polyploidization history and plant inulin production.</title>
        <authorList>
            <person name="Fan W."/>
            <person name="Wang S."/>
            <person name="Wang H."/>
            <person name="Wang A."/>
            <person name="Jiang F."/>
            <person name="Liu H."/>
            <person name="Zhao H."/>
            <person name="Xu D."/>
            <person name="Zhang Y."/>
        </authorList>
    </citation>
    <scope>NUCLEOTIDE SEQUENCE [LARGE SCALE GENOMIC DNA]</scope>
    <source>
        <strain evidence="2">cv. Yunnan</strain>
    </source>
</reference>
<dbReference type="EMBL" id="CM042029">
    <property type="protein sequence ID" value="KAI3793185.1"/>
    <property type="molecule type" value="Genomic_DNA"/>
</dbReference>
<sequence>MLYSALKLVPILDGITMGGGAAISIAGTFRIATSLMIAAIPNIIGWLCISGNPKKSPWRLAIGTCALQLIRIGGDGCGPVAVMTRRCKWKQWLCCWWWRWMVLLEVIVVLEKAAAVGGALGVYFCFVNEEAKEFV</sequence>
<protein>
    <submittedName>
        <fullName evidence="1">Uncharacterized protein</fullName>
    </submittedName>
</protein>
<reference evidence="1 2" key="2">
    <citation type="journal article" date="2022" name="Mol. Ecol. Resour.">
        <title>The genomes of chicory, endive, great burdock and yacon provide insights into Asteraceae paleo-polyploidization history and plant inulin production.</title>
        <authorList>
            <person name="Fan W."/>
            <person name="Wang S."/>
            <person name="Wang H."/>
            <person name="Wang A."/>
            <person name="Jiang F."/>
            <person name="Liu H."/>
            <person name="Zhao H."/>
            <person name="Xu D."/>
            <person name="Zhang Y."/>
        </authorList>
    </citation>
    <scope>NUCLEOTIDE SEQUENCE [LARGE SCALE GENOMIC DNA]</scope>
    <source>
        <strain evidence="2">cv. Yunnan</strain>
        <tissue evidence="1">Leaves</tissue>
    </source>
</reference>
<accession>A0ACB9HBT3</accession>
<gene>
    <name evidence="1" type="ORF">L1987_35800</name>
</gene>
<proteinExistence type="predicted"/>
<name>A0ACB9HBT3_9ASTR</name>
<organism evidence="1 2">
    <name type="scientific">Smallanthus sonchifolius</name>
    <dbReference type="NCBI Taxonomy" id="185202"/>
    <lineage>
        <taxon>Eukaryota</taxon>
        <taxon>Viridiplantae</taxon>
        <taxon>Streptophyta</taxon>
        <taxon>Embryophyta</taxon>
        <taxon>Tracheophyta</taxon>
        <taxon>Spermatophyta</taxon>
        <taxon>Magnoliopsida</taxon>
        <taxon>eudicotyledons</taxon>
        <taxon>Gunneridae</taxon>
        <taxon>Pentapetalae</taxon>
        <taxon>asterids</taxon>
        <taxon>campanulids</taxon>
        <taxon>Asterales</taxon>
        <taxon>Asteraceae</taxon>
        <taxon>Asteroideae</taxon>
        <taxon>Heliantheae alliance</taxon>
        <taxon>Millerieae</taxon>
        <taxon>Smallanthus</taxon>
    </lineage>
</organism>
<evidence type="ECO:0000313" key="2">
    <source>
        <dbReference type="Proteomes" id="UP001056120"/>
    </source>
</evidence>
<keyword evidence="2" id="KW-1185">Reference proteome</keyword>
<evidence type="ECO:0000313" key="1">
    <source>
        <dbReference type="EMBL" id="KAI3793185.1"/>
    </source>
</evidence>
<comment type="caution">
    <text evidence="1">The sequence shown here is derived from an EMBL/GenBank/DDBJ whole genome shotgun (WGS) entry which is preliminary data.</text>
</comment>